<evidence type="ECO:0000313" key="1">
    <source>
        <dbReference type="EMBL" id="WGF37660.1"/>
    </source>
</evidence>
<dbReference type="GO" id="GO:0032259">
    <property type="term" value="P:methylation"/>
    <property type="evidence" value="ECO:0007669"/>
    <property type="project" value="UniProtKB-KW"/>
</dbReference>
<keyword evidence="1" id="KW-0966">Cell projection</keyword>
<reference evidence="1 2" key="1">
    <citation type="submission" date="2023-04" db="EMBL/GenBank/DDBJ databases">
        <title>Genomic of Lysinibacillus capsici TSBLM.</title>
        <authorList>
            <person name="Hu X.S."/>
            <person name="Yu C.H."/>
        </authorList>
    </citation>
    <scope>NUCLEOTIDE SEQUENCE [LARGE SCALE GENOMIC DNA]</scope>
    <source>
        <strain evidence="1 2">TSBLM</strain>
    </source>
</reference>
<gene>
    <name evidence="1" type="primary">fliB</name>
    <name evidence="1" type="ORF">QBO96_18375</name>
</gene>
<protein>
    <submittedName>
        <fullName evidence="1">Flagellin lysine-N-methylase</fullName>
        <ecNumber evidence="1">2.1.1.-</ecNumber>
    </submittedName>
</protein>
<keyword evidence="2" id="KW-1185">Reference proteome</keyword>
<proteinExistence type="predicted"/>
<name>A0ABY8KDR4_9BACI</name>
<organism evidence="1 2">
    <name type="scientific">Lysinibacillus capsici</name>
    <dbReference type="NCBI Taxonomy" id="2115968"/>
    <lineage>
        <taxon>Bacteria</taxon>
        <taxon>Bacillati</taxon>
        <taxon>Bacillota</taxon>
        <taxon>Bacilli</taxon>
        <taxon>Bacillales</taxon>
        <taxon>Bacillaceae</taxon>
        <taxon>Lysinibacillus</taxon>
    </lineage>
</organism>
<keyword evidence="1" id="KW-0969">Cilium</keyword>
<dbReference type="EC" id="2.1.1.-" evidence="1"/>
<accession>A0ABY8KDR4</accession>
<keyword evidence="1" id="KW-0282">Flagellum</keyword>
<dbReference type="GO" id="GO:0008168">
    <property type="term" value="F:methyltransferase activity"/>
    <property type="evidence" value="ECO:0007669"/>
    <property type="project" value="UniProtKB-KW"/>
</dbReference>
<dbReference type="Proteomes" id="UP001244564">
    <property type="component" value="Chromosome"/>
</dbReference>
<dbReference type="EMBL" id="CP122283">
    <property type="protein sequence ID" value="WGF37660.1"/>
    <property type="molecule type" value="Genomic_DNA"/>
</dbReference>
<dbReference type="NCBIfam" id="NF038110">
    <property type="entry name" value="Lys_methyl_FliB"/>
    <property type="match status" value="1"/>
</dbReference>
<sequence length="386" mass="45440">MKKQVLQPTYFEKFSCIGPACEDTCCAGWKLSVDKRTFQMYRKVTSGSIAKDLRTNVTRERANPSDSNYAKIKVDEHMNCSFLNEDKLCNIFIELGENFLCDTCTFFPRQISAIEQRVERDLSVACPEAARLILLNPDGIDFVMMEDEFAKHTLFAYPDVTSRFWDMRIFVIQILQNRQASIESRLLVLGIFMRKMQTTEESDWEQRLPLYISECNDILNRAASFGIHKYLPSDEEMINIIYRLLEFQKEYELFNRRFDECIAQLEEGLQLNGGDTVEQSVALYKQSVQNYYKPFFEEKDYILENYLVNYVFKNSLPQSQMSFVKEYEQLFMWFLFIKGTLIGLGSYHQGLSEEIVLKFIQSFTKTLENNKDFRKLMKSILEREND</sequence>
<dbReference type="RefSeq" id="WP_257961506.1">
    <property type="nucleotide sequence ID" value="NZ_CP122283.1"/>
</dbReference>
<keyword evidence="1" id="KW-0808">Transferase</keyword>
<evidence type="ECO:0000313" key="2">
    <source>
        <dbReference type="Proteomes" id="UP001244564"/>
    </source>
</evidence>
<keyword evidence="1" id="KW-0489">Methyltransferase</keyword>